<dbReference type="EMBL" id="FQUP01000004">
    <property type="protein sequence ID" value="SHG32232.1"/>
    <property type="molecule type" value="Genomic_DNA"/>
</dbReference>
<protein>
    <submittedName>
        <fullName evidence="4">Uncharacterized protein</fullName>
    </submittedName>
</protein>
<sequence length="645" mass="68601">MTGAPSLAIRLFGTEEPVVAPRILVAGALSAELDTGNLRHIRFGGVEIIRAISFIVRDRNWGTYNPVIENLRVDERPDGFTVTYEARASDDRQAFRYTARIEADAAGRLDFSATGIAETDFLTNRTGFVVLHPIVGVSGRPVAIEHVDGTVEHGHFPEVIDPVQPMMALRALTHEAAPGLVVTCQMEGDTYEMEDQRNWTDASYKTYVRPLALPWPYTVAKDDRLEQAIRLTVAGGAPARASGAASTRILFGSPGRSVPRLGLGLDPSETANTLANAGLLRSVGASVLVGYYDPQKGHDRTTLEGIAAAARAIGAEAWLEAVIVSVDDFAEEVAALGRTVAALGSPFSTVLVSPAPDLKCTLPGSIWPPAPPPRALFEAARMAFPGSRLGGGMFSLFTEMNRKRPPVDLLDLVSFTTTATLHAGDDQSIVEGLESLPAIALSAATIAGDRPFAVGPSAIGMRMNPYGEAPFANPNNIRQAMNFNDPRHRGLLGAAWALGFFARFAAGGAETVTLGGTTGAFGLISVASDWPKPWFDTVGGVFPMFHVLSGLARLSGRPMRPVEASTSIEAIAAETDTGTELWLANRTGTPQHVTLPGVPRDAFVLDAESFVAAGTDPAALDRLTRSFTQGETTLAPYAVARFRFS</sequence>
<name>A0A1M5IV65_9HYPH</name>
<dbReference type="STRING" id="1122133.SAMN02745157_4012"/>
<dbReference type="Pfam" id="PF25838">
    <property type="entry name" value="Apionate_lact_M"/>
    <property type="match status" value="1"/>
</dbReference>
<gene>
    <name evidence="4" type="ORF">SAMN02745157_4012</name>
</gene>
<feature type="domain" description="D-apionate lactonase N-terminal" evidence="1">
    <location>
        <begin position="10"/>
        <end position="235"/>
    </location>
</feature>
<dbReference type="AlphaFoldDB" id="A0A1M5IV65"/>
<evidence type="ECO:0000259" key="2">
    <source>
        <dbReference type="Pfam" id="PF25838"/>
    </source>
</evidence>
<evidence type="ECO:0000259" key="1">
    <source>
        <dbReference type="Pfam" id="PF25837"/>
    </source>
</evidence>
<proteinExistence type="predicted"/>
<dbReference type="InterPro" id="IPR058787">
    <property type="entry name" value="ApnL_M"/>
</dbReference>
<accession>A0A1M5IV65</accession>
<dbReference type="RefSeq" id="WP_073056392.1">
    <property type="nucleotide sequence ID" value="NZ_FQUP01000004.1"/>
</dbReference>
<organism evidence="4 5">
    <name type="scientific">Kaistia soli DSM 19436</name>
    <dbReference type="NCBI Taxonomy" id="1122133"/>
    <lineage>
        <taxon>Bacteria</taxon>
        <taxon>Pseudomonadati</taxon>
        <taxon>Pseudomonadota</taxon>
        <taxon>Alphaproteobacteria</taxon>
        <taxon>Hyphomicrobiales</taxon>
        <taxon>Kaistiaceae</taxon>
        <taxon>Kaistia</taxon>
    </lineage>
</organism>
<keyword evidence="5" id="KW-1185">Reference proteome</keyword>
<dbReference type="InterPro" id="IPR058788">
    <property type="entry name" value="ApnL_N"/>
</dbReference>
<evidence type="ECO:0000313" key="5">
    <source>
        <dbReference type="Proteomes" id="UP000184485"/>
    </source>
</evidence>
<dbReference type="Pfam" id="PF25839">
    <property type="entry name" value="Apionate_lact_C"/>
    <property type="match status" value="1"/>
</dbReference>
<evidence type="ECO:0000259" key="3">
    <source>
        <dbReference type="Pfam" id="PF25839"/>
    </source>
</evidence>
<dbReference type="Proteomes" id="UP000184485">
    <property type="component" value="Unassembled WGS sequence"/>
</dbReference>
<dbReference type="OrthoDB" id="931854at2"/>
<feature type="domain" description="D-apionate lactonase C-terminal" evidence="3">
    <location>
        <begin position="567"/>
        <end position="641"/>
    </location>
</feature>
<feature type="domain" description="D-apionate lactonase TIM barrel" evidence="2">
    <location>
        <begin position="261"/>
        <end position="556"/>
    </location>
</feature>
<evidence type="ECO:0000313" key="4">
    <source>
        <dbReference type="EMBL" id="SHG32232.1"/>
    </source>
</evidence>
<dbReference type="InterPro" id="IPR058789">
    <property type="entry name" value="ApnL_C"/>
</dbReference>
<dbReference type="Pfam" id="PF25837">
    <property type="entry name" value="Apionate_lact_N"/>
    <property type="match status" value="1"/>
</dbReference>
<reference evidence="4 5" key="1">
    <citation type="submission" date="2016-11" db="EMBL/GenBank/DDBJ databases">
        <authorList>
            <person name="Jaros S."/>
            <person name="Januszkiewicz K."/>
            <person name="Wedrychowicz H."/>
        </authorList>
    </citation>
    <scope>NUCLEOTIDE SEQUENCE [LARGE SCALE GENOMIC DNA]</scope>
    <source>
        <strain evidence="4 5">DSM 19436</strain>
    </source>
</reference>